<evidence type="ECO:0000313" key="3">
    <source>
        <dbReference type="Proteomes" id="UP000290289"/>
    </source>
</evidence>
<dbReference type="Gene3D" id="1.25.40.10">
    <property type="entry name" value="Tetratricopeptide repeat domain"/>
    <property type="match status" value="1"/>
</dbReference>
<evidence type="ECO:0000313" key="2">
    <source>
        <dbReference type="EMBL" id="RXH85651.1"/>
    </source>
</evidence>
<evidence type="ECO:0008006" key="4">
    <source>
        <dbReference type="Google" id="ProtNLM"/>
    </source>
</evidence>
<dbReference type="PANTHER" id="PTHR47926">
    <property type="entry name" value="PENTATRICOPEPTIDE REPEAT-CONTAINING PROTEIN"/>
    <property type="match status" value="1"/>
</dbReference>
<dbReference type="InterPro" id="IPR046960">
    <property type="entry name" value="PPR_At4g14850-like_plant"/>
</dbReference>
<comment type="caution">
    <text evidence="2">The sequence shown here is derived from an EMBL/GenBank/DDBJ whole genome shotgun (WGS) entry which is preliminary data.</text>
</comment>
<sequence>MQAEGFKPDEFTFVSVLSACAQSGLLDLGKDMHTMLGHRSIKLCQIVLNALVDMYTICATTWFGALCLGLAGFIWIWR</sequence>
<keyword evidence="3" id="KW-1185">Reference proteome</keyword>
<evidence type="ECO:0000256" key="1">
    <source>
        <dbReference type="SAM" id="Phobius"/>
    </source>
</evidence>
<feature type="transmembrane region" description="Helical" evidence="1">
    <location>
        <begin position="50"/>
        <end position="77"/>
    </location>
</feature>
<dbReference type="InterPro" id="IPR011990">
    <property type="entry name" value="TPR-like_helical_dom_sf"/>
</dbReference>
<dbReference type="Proteomes" id="UP000290289">
    <property type="component" value="Chromosome 10"/>
</dbReference>
<proteinExistence type="predicted"/>
<keyword evidence="1" id="KW-1133">Transmembrane helix</keyword>
<dbReference type="AlphaFoldDB" id="A0A498IWH1"/>
<accession>A0A498IWH1</accession>
<protein>
    <recommendedName>
        <fullName evidence="4">Pentatricopeptide repeat-containing protein</fullName>
    </recommendedName>
</protein>
<organism evidence="2 3">
    <name type="scientific">Malus domestica</name>
    <name type="common">Apple</name>
    <name type="synonym">Pyrus malus</name>
    <dbReference type="NCBI Taxonomy" id="3750"/>
    <lineage>
        <taxon>Eukaryota</taxon>
        <taxon>Viridiplantae</taxon>
        <taxon>Streptophyta</taxon>
        <taxon>Embryophyta</taxon>
        <taxon>Tracheophyta</taxon>
        <taxon>Spermatophyta</taxon>
        <taxon>Magnoliopsida</taxon>
        <taxon>eudicotyledons</taxon>
        <taxon>Gunneridae</taxon>
        <taxon>Pentapetalae</taxon>
        <taxon>rosids</taxon>
        <taxon>fabids</taxon>
        <taxon>Rosales</taxon>
        <taxon>Rosaceae</taxon>
        <taxon>Amygdaloideae</taxon>
        <taxon>Maleae</taxon>
        <taxon>Malus</taxon>
    </lineage>
</organism>
<dbReference type="GO" id="GO:0009451">
    <property type="term" value="P:RNA modification"/>
    <property type="evidence" value="ECO:0007669"/>
    <property type="project" value="InterPro"/>
</dbReference>
<gene>
    <name evidence="2" type="ORF">DVH24_009472</name>
</gene>
<name>A0A498IWH1_MALDO</name>
<keyword evidence="1" id="KW-0472">Membrane</keyword>
<dbReference type="EMBL" id="RDQH01000336">
    <property type="protein sequence ID" value="RXH85651.1"/>
    <property type="molecule type" value="Genomic_DNA"/>
</dbReference>
<keyword evidence="1" id="KW-0812">Transmembrane</keyword>
<dbReference type="GO" id="GO:0003723">
    <property type="term" value="F:RNA binding"/>
    <property type="evidence" value="ECO:0007669"/>
    <property type="project" value="InterPro"/>
</dbReference>
<reference evidence="2 3" key="1">
    <citation type="submission" date="2018-10" db="EMBL/GenBank/DDBJ databases">
        <title>A high-quality apple genome assembly.</title>
        <authorList>
            <person name="Hu J."/>
        </authorList>
    </citation>
    <scope>NUCLEOTIDE SEQUENCE [LARGE SCALE GENOMIC DNA]</scope>
    <source>
        <strain evidence="3">cv. HFTH1</strain>
        <tissue evidence="2">Young leaf</tissue>
    </source>
</reference>